<dbReference type="SUPFAM" id="SSF52777">
    <property type="entry name" value="CoA-dependent acyltransferases"/>
    <property type="match status" value="2"/>
</dbReference>
<proteinExistence type="predicted"/>
<evidence type="ECO:0000313" key="2">
    <source>
        <dbReference type="EMBL" id="MFD1048570.1"/>
    </source>
</evidence>
<dbReference type="Gene3D" id="3.30.559.10">
    <property type="entry name" value="Chloramphenicol acetyltransferase-like domain"/>
    <property type="match status" value="1"/>
</dbReference>
<keyword evidence="3" id="KW-1185">Reference proteome</keyword>
<dbReference type="CDD" id="cd19540">
    <property type="entry name" value="LCL_NRPS-like"/>
    <property type="match status" value="1"/>
</dbReference>
<dbReference type="PANTHER" id="PTHR45398">
    <property type="match status" value="1"/>
</dbReference>
<dbReference type="PANTHER" id="PTHR45398:SF1">
    <property type="entry name" value="ENZYME, PUTATIVE (JCVI)-RELATED"/>
    <property type="match status" value="1"/>
</dbReference>
<gene>
    <name evidence="2" type="ORF">ACFQ1S_25070</name>
</gene>
<evidence type="ECO:0000259" key="1">
    <source>
        <dbReference type="Pfam" id="PF00668"/>
    </source>
</evidence>
<organism evidence="2 3">
    <name type="scientific">Kibdelosporangium lantanae</name>
    <dbReference type="NCBI Taxonomy" id="1497396"/>
    <lineage>
        <taxon>Bacteria</taxon>
        <taxon>Bacillati</taxon>
        <taxon>Actinomycetota</taxon>
        <taxon>Actinomycetes</taxon>
        <taxon>Pseudonocardiales</taxon>
        <taxon>Pseudonocardiaceae</taxon>
        <taxon>Kibdelosporangium</taxon>
    </lineage>
</organism>
<dbReference type="InterPro" id="IPR001242">
    <property type="entry name" value="Condensation_dom"/>
</dbReference>
<dbReference type="Pfam" id="PF00668">
    <property type="entry name" value="Condensation"/>
    <property type="match status" value="1"/>
</dbReference>
<reference evidence="3" key="1">
    <citation type="journal article" date="2019" name="Int. J. Syst. Evol. Microbiol.">
        <title>The Global Catalogue of Microorganisms (GCM) 10K type strain sequencing project: providing services to taxonomists for standard genome sequencing and annotation.</title>
        <authorList>
            <consortium name="The Broad Institute Genomics Platform"/>
            <consortium name="The Broad Institute Genome Sequencing Center for Infectious Disease"/>
            <person name="Wu L."/>
            <person name="Ma J."/>
        </authorList>
    </citation>
    <scope>NUCLEOTIDE SEQUENCE [LARGE SCALE GENOMIC DNA]</scope>
    <source>
        <strain evidence="3">JCM 31486</strain>
    </source>
</reference>
<name>A0ABW3MCZ1_9PSEU</name>
<evidence type="ECO:0000313" key="3">
    <source>
        <dbReference type="Proteomes" id="UP001597045"/>
    </source>
</evidence>
<comment type="caution">
    <text evidence="2">The sequence shown here is derived from an EMBL/GenBank/DDBJ whole genome shotgun (WGS) entry which is preliminary data.</text>
</comment>
<accession>A0ABW3MCZ1</accession>
<sequence>LSYAQRRLWFLNRLDGPSSAYNIPSVLRLTGELDVPALKAALNDVVERHESLRTVLTEDTQVVLPPTEVPFEIVETTDLRIHAEYEFDLTTEIPIRVTLVKAEDEHVLLVLLHHIASDEWSVGPLFTDLRHAYEQRLRGYAPQWKALPVQYADYAIWQQNLNVTGQVEYWRNQLAGAPEELTLPTDRPRPPKASDHGGYHFYELPPDVHDAVSALARANDVTVFMVVQAAVAVLLTKMGAGEDIPIGSPIAGRSEAALEDLVGFFVNTLVLRIRTNGDPTFTDLLHRVRETDLAAFEHADVPFERLVEVLSPTRSLARNPLFQVMVTHQHDLDLDLSVGGLASQAIPYGLDKAKFDLTFNFFSTATTAVTATTVGSLGTAAGSLGTAAT</sequence>
<dbReference type="EMBL" id="JBHTIS010001670">
    <property type="protein sequence ID" value="MFD1048570.1"/>
    <property type="molecule type" value="Genomic_DNA"/>
</dbReference>
<dbReference type="Proteomes" id="UP001597045">
    <property type="component" value="Unassembled WGS sequence"/>
</dbReference>
<feature type="non-terminal residue" evidence="2">
    <location>
        <position position="1"/>
    </location>
</feature>
<protein>
    <submittedName>
        <fullName evidence="2">Condensation domain-containing protein</fullName>
    </submittedName>
</protein>
<dbReference type="Gene3D" id="3.30.559.30">
    <property type="entry name" value="Nonribosomal peptide synthetase, condensation domain"/>
    <property type="match status" value="1"/>
</dbReference>
<feature type="non-terminal residue" evidence="2">
    <location>
        <position position="389"/>
    </location>
</feature>
<dbReference type="InterPro" id="IPR023213">
    <property type="entry name" value="CAT-like_dom_sf"/>
</dbReference>
<feature type="domain" description="Condensation" evidence="1">
    <location>
        <begin position="1"/>
        <end position="363"/>
    </location>
</feature>